<keyword evidence="3" id="KW-0808">Transferase</keyword>
<gene>
    <name evidence="3" type="ORF">CWN50_12705</name>
</gene>
<dbReference type="PANTHER" id="PTHR43777">
    <property type="entry name" value="MOLYBDENUM COFACTOR CYTIDYLYLTRANSFERASE"/>
    <property type="match status" value="1"/>
</dbReference>
<dbReference type="InterPro" id="IPR025877">
    <property type="entry name" value="MobA-like_NTP_Trfase"/>
</dbReference>
<keyword evidence="1" id="KW-0460">Magnesium</keyword>
<evidence type="ECO:0000259" key="2">
    <source>
        <dbReference type="Pfam" id="PF12804"/>
    </source>
</evidence>
<name>A0A2J4R9Z7_9ENTR</name>
<dbReference type="EMBL" id="PIDS01000366">
    <property type="protein sequence ID" value="PLL40148.1"/>
    <property type="molecule type" value="Genomic_DNA"/>
</dbReference>
<dbReference type="GO" id="GO:0016779">
    <property type="term" value="F:nucleotidyltransferase activity"/>
    <property type="evidence" value="ECO:0007669"/>
    <property type="project" value="UniProtKB-KW"/>
</dbReference>
<protein>
    <submittedName>
        <fullName evidence="3">CTP--molybdopterin cytidylyltransferase</fullName>
    </submittedName>
</protein>
<dbReference type="Gene3D" id="3.90.550.10">
    <property type="entry name" value="Spore Coat Polysaccharide Biosynthesis Protein SpsA, Chain A"/>
    <property type="match status" value="1"/>
</dbReference>
<dbReference type="PANTHER" id="PTHR43777:SF1">
    <property type="entry name" value="MOLYBDENUM COFACTOR CYTIDYLYLTRANSFERASE"/>
    <property type="match status" value="1"/>
</dbReference>
<dbReference type="AlphaFoldDB" id="A0A2J4R9Z7"/>
<sequence>MSKKMDKQCVMLAAGLSSRMGKWKMMMPWGEGTILDSALASALAFCDRVVLVTGFRGDELAACYRDHPGVEVVFNPQYQDGMFSSFQCGVGHIR</sequence>
<dbReference type="Proteomes" id="UP000234505">
    <property type="component" value="Unassembled WGS sequence"/>
</dbReference>
<accession>A0A2J4R9Z7</accession>
<dbReference type="InterPro" id="IPR029044">
    <property type="entry name" value="Nucleotide-diphossugar_trans"/>
</dbReference>
<organism evidence="3 4">
    <name type="scientific">Klebsiella michiganensis</name>
    <dbReference type="NCBI Taxonomy" id="1134687"/>
    <lineage>
        <taxon>Bacteria</taxon>
        <taxon>Pseudomonadati</taxon>
        <taxon>Pseudomonadota</taxon>
        <taxon>Gammaproteobacteria</taxon>
        <taxon>Enterobacterales</taxon>
        <taxon>Enterobacteriaceae</taxon>
        <taxon>Klebsiella/Raoultella group</taxon>
        <taxon>Klebsiella</taxon>
    </lineage>
</organism>
<dbReference type="Pfam" id="PF12804">
    <property type="entry name" value="NTP_transf_3"/>
    <property type="match status" value="1"/>
</dbReference>
<reference evidence="3 4" key="2">
    <citation type="submission" date="2018-01" db="EMBL/GenBank/DDBJ databases">
        <title>Genomic study of Klebsiella pneumoniae.</title>
        <authorList>
            <person name="Yang Y."/>
            <person name="Bicalho R."/>
        </authorList>
    </citation>
    <scope>NUCLEOTIDE SEQUENCE [LARGE SCALE GENOMIC DNA]</scope>
    <source>
        <strain evidence="3 4">A11</strain>
    </source>
</reference>
<dbReference type="SUPFAM" id="SSF53448">
    <property type="entry name" value="Nucleotide-diphospho-sugar transferases"/>
    <property type="match status" value="1"/>
</dbReference>
<reference evidence="3 4" key="1">
    <citation type="submission" date="2017-11" db="EMBL/GenBank/DDBJ databases">
        <authorList>
            <person name="Han C.G."/>
        </authorList>
    </citation>
    <scope>NUCLEOTIDE SEQUENCE [LARGE SCALE GENOMIC DNA]</scope>
    <source>
        <strain evidence="3 4">A11</strain>
    </source>
</reference>
<proteinExistence type="predicted"/>
<comment type="caution">
    <text evidence="3">The sequence shown here is derived from an EMBL/GenBank/DDBJ whole genome shotgun (WGS) entry which is preliminary data.</text>
</comment>
<feature type="non-terminal residue" evidence="3">
    <location>
        <position position="94"/>
    </location>
</feature>
<evidence type="ECO:0000313" key="4">
    <source>
        <dbReference type="Proteomes" id="UP000234505"/>
    </source>
</evidence>
<feature type="domain" description="MobA-like NTP transferase" evidence="2">
    <location>
        <begin position="9"/>
        <end position="93"/>
    </location>
</feature>
<evidence type="ECO:0000313" key="3">
    <source>
        <dbReference type="EMBL" id="PLL40148.1"/>
    </source>
</evidence>
<keyword evidence="3" id="KW-0548">Nucleotidyltransferase</keyword>
<evidence type="ECO:0000256" key="1">
    <source>
        <dbReference type="ARBA" id="ARBA00022842"/>
    </source>
</evidence>